<dbReference type="SUPFAM" id="SSF53335">
    <property type="entry name" value="S-adenosyl-L-methionine-dependent methyltransferases"/>
    <property type="match status" value="1"/>
</dbReference>
<dbReference type="Gene3D" id="3.40.50.150">
    <property type="entry name" value="Vaccinia Virus protein VP39"/>
    <property type="match status" value="1"/>
</dbReference>
<proteinExistence type="inferred from homology"/>
<sequence>MAAVNNAGTPALVVDEEQDDSRSEIGSSIASSSTSLRDSIMDYRIENGRTYHRYKDGKYTVPNDEREMERLDLQDELWAISLDFASGIAPPCKLDAEVGRVLDVGTGSGIWAIAYADEHPDAEVIGIDLSPTLPDYVPPNVKFEIDDVEEEWTWSRPFDYIHSRVMTGSISDWDLYLRRCYEYVEFLSYVILNVLSTRDDKVIECELTRCHSSNLTPGGWVELQELDIFTTSDDGTLKADSATRRWSTLLTEATEKLGRPYIDPKDLVHNVTNAGFVDVSITTYKWPLNDWPKDEKYKQIGRLHYENSTTGLEGFTMAALTRALDWSPEEVTVFLMEVRNEVKNRTIHGYTPTYCIIGRKPEKNDTPAPPAPASPSAQPSAPASS</sequence>
<comment type="caution">
    <text evidence="3">The sequence shown here is derived from an EMBL/GenBank/DDBJ whole genome shotgun (WGS) entry which is preliminary data.</text>
</comment>
<dbReference type="AlphaFoldDB" id="A0AAI9U5E5"/>
<name>A0AAI9U5E5_9PEZI</name>
<protein>
    <submittedName>
        <fullName evidence="3">Methyltransferase domain-containing protein</fullName>
    </submittedName>
</protein>
<accession>A0AAI9U5E5</accession>
<gene>
    <name evidence="3" type="ORF">CMEL01_06611</name>
</gene>
<keyword evidence="4" id="KW-1185">Reference proteome</keyword>
<evidence type="ECO:0000313" key="4">
    <source>
        <dbReference type="Proteomes" id="UP001239795"/>
    </source>
</evidence>
<dbReference type="EMBL" id="MLGG01000046">
    <property type="protein sequence ID" value="KAK1452037.1"/>
    <property type="molecule type" value="Genomic_DNA"/>
</dbReference>
<dbReference type="PANTHER" id="PTHR43591">
    <property type="entry name" value="METHYLTRANSFERASE"/>
    <property type="match status" value="1"/>
</dbReference>
<dbReference type="CDD" id="cd02440">
    <property type="entry name" value="AdoMet_MTases"/>
    <property type="match status" value="1"/>
</dbReference>
<dbReference type="Pfam" id="PF13489">
    <property type="entry name" value="Methyltransf_23"/>
    <property type="match status" value="1"/>
</dbReference>
<organism evidence="3 4">
    <name type="scientific">Colletotrichum melonis</name>
    <dbReference type="NCBI Taxonomy" id="1209925"/>
    <lineage>
        <taxon>Eukaryota</taxon>
        <taxon>Fungi</taxon>
        <taxon>Dikarya</taxon>
        <taxon>Ascomycota</taxon>
        <taxon>Pezizomycotina</taxon>
        <taxon>Sordariomycetes</taxon>
        <taxon>Hypocreomycetidae</taxon>
        <taxon>Glomerellales</taxon>
        <taxon>Glomerellaceae</taxon>
        <taxon>Colletotrichum</taxon>
        <taxon>Colletotrichum acutatum species complex</taxon>
    </lineage>
</organism>
<dbReference type="GO" id="GO:0008168">
    <property type="term" value="F:methyltransferase activity"/>
    <property type="evidence" value="ECO:0007669"/>
    <property type="project" value="UniProtKB-KW"/>
</dbReference>
<evidence type="ECO:0000313" key="3">
    <source>
        <dbReference type="EMBL" id="KAK1452037.1"/>
    </source>
</evidence>
<dbReference type="GO" id="GO:0032259">
    <property type="term" value="P:methylation"/>
    <property type="evidence" value="ECO:0007669"/>
    <property type="project" value="UniProtKB-KW"/>
</dbReference>
<feature type="region of interest" description="Disordered" evidence="2">
    <location>
        <begin position="1"/>
        <end position="30"/>
    </location>
</feature>
<evidence type="ECO:0000256" key="1">
    <source>
        <dbReference type="ARBA" id="ARBA00038158"/>
    </source>
</evidence>
<dbReference type="PANTHER" id="PTHR43591:SF24">
    <property type="entry name" value="2-METHOXY-6-POLYPRENYL-1,4-BENZOQUINOL METHYLASE, MITOCHONDRIAL"/>
    <property type="match status" value="1"/>
</dbReference>
<keyword evidence="3" id="KW-0489">Methyltransferase</keyword>
<feature type="region of interest" description="Disordered" evidence="2">
    <location>
        <begin position="358"/>
        <end position="385"/>
    </location>
</feature>
<evidence type="ECO:0000256" key="2">
    <source>
        <dbReference type="SAM" id="MobiDB-lite"/>
    </source>
</evidence>
<keyword evidence="3" id="KW-0808">Transferase</keyword>
<comment type="similarity">
    <text evidence="1">Belongs to the methyltransferase superfamily. LaeA methyltransferase family.</text>
</comment>
<feature type="compositionally biased region" description="Low complexity" evidence="2">
    <location>
        <begin position="374"/>
        <end position="385"/>
    </location>
</feature>
<dbReference type="Proteomes" id="UP001239795">
    <property type="component" value="Unassembled WGS sequence"/>
</dbReference>
<reference evidence="3 4" key="1">
    <citation type="submission" date="2016-10" db="EMBL/GenBank/DDBJ databases">
        <title>The genome sequence of Colletotrichum fioriniae PJ7.</title>
        <authorList>
            <person name="Baroncelli R."/>
        </authorList>
    </citation>
    <scope>NUCLEOTIDE SEQUENCE [LARGE SCALE GENOMIC DNA]</scope>
    <source>
        <strain evidence="3">Col 31</strain>
    </source>
</reference>
<dbReference type="InterPro" id="IPR029063">
    <property type="entry name" value="SAM-dependent_MTases_sf"/>
</dbReference>